<keyword evidence="2" id="KW-1185">Reference proteome</keyword>
<evidence type="ECO:0000313" key="2">
    <source>
        <dbReference type="Proteomes" id="UP000027586"/>
    </source>
</evidence>
<reference evidence="1" key="1">
    <citation type="submission" date="2013-08" db="EMBL/GenBank/DDBJ databases">
        <title>Gene expansion shapes genome architecture in the human pathogen Lichtheimia corymbifera: an evolutionary genomics analysis in the ancient terrestrial Mucorales (Mucoromycotina).</title>
        <authorList>
            <person name="Schwartze V.U."/>
            <person name="Winter S."/>
            <person name="Shelest E."/>
            <person name="Marcet-Houben M."/>
            <person name="Horn F."/>
            <person name="Wehner S."/>
            <person name="Hoffmann K."/>
            <person name="Riege K."/>
            <person name="Sammeth M."/>
            <person name="Nowrousian M."/>
            <person name="Valiante V."/>
            <person name="Linde J."/>
            <person name="Jacobsen I.D."/>
            <person name="Marz M."/>
            <person name="Brakhage A.A."/>
            <person name="Gabaldon T."/>
            <person name="Bocker S."/>
            <person name="Voigt K."/>
        </authorList>
    </citation>
    <scope>NUCLEOTIDE SEQUENCE [LARGE SCALE GENOMIC DNA]</scope>
    <source>
        <strain evidence="1">FSU 9682</strain>
    </source>
</reference>
<evidence type="ECO:0000313" key="1">
    <source>
        <dbReference type="EMBL" id="CDH60802.1"/>
    </source>
</evidence>
<protein>
    <submittedName>
        <fullName evidence="1">Uncharacterized protein</fullName>
    </submittedName>
</protein>
<sequence>MRKKVVNNNARAAIGDYTAWSGNVLFWEYVCITATPAAASHTTHPPKMNYMETLKRTKPLCPVAIKGGQAAAW</sequence>
<name>A0A068SG50_9FUNG</name>
<dbReference type="VEuPathDB" id="FungiDB:LCOR_11581.1"/>
<proteinExistence type="predicted"/>
<comment type="caution">
    <text evidence="1">The sequence shown here is derived from an EMBL/GenBank/DDBJ whole genome shotgun (WGS) entry which is preliminary data.</text>
</comment>
<accession>A0A068SG50</accession>
<dbReference type="AlphaFoldDB" id="A0A068SG50"/>
<dbReference type="Proteomes" id="UP000027586">
    <property type="component" value="Unassembled WGS sequence"/>
</dbReference>
<dbReference type="EMBL" id="CBTN010000108">
    <property type="protein sequence ID" value="CDH60802.1"/>
    <property type="molecule type" value="Genomic_DNA"/>
</dbReference>
<organism evidence="1 2">
    <name type="scientific">Lichtheimia corymbifera JMRC:FSU:9682</name>
    <dbReference type="NCBI Taxonomy" id="1263082"/>
    <lineage>
        <taxon>Eukaryota</taxon>
        <taxon>Fungi</taxon>
        <taxon>Fungi incertae sedis</taxon>
        <taxon>Mucoromycota</taxon>
        <taxon>Mucoromycotina</taxon>
        <taxon>Mucoromycetes</taxon>
        <taxon>Mucorales</taxon>
        <taxon>Lichtheimiaceae</taxon>
        <taxon>Lichtheimia</taxon>
    </lineage>
</organism>
<gene>
    <name evidence="1" type="ORF">LCOR_11581.1</name>
</gene>